<dbReference type="EMBL" id="BPLR01008071">
    <property type="protein sequence ID" value="GIY21941.1"/>
    <property type="molecule type" value="Genomic_DNA"/>
</dbReference>
<evidence type="ECO:0000313" key="2">
    <source>
        <dbReference type="Proteomes" id="UP001054945"/>
    </source>
</evidence>
<gene>
    <name evidence="1" type="ORF">CEXT_664161</name>
</gene>
<name>A0AAV4RNN6_CAEEX</name>
<proteinExistence type="predicted"/>
<comment type="caution">
    <text evidence="1">The sequence shown here is derived from an EMBL/GenBank/DDBJ whole genome shotgun (WGS) entry which is preliminary data.</text>
</comment>
<keyword evidence="2" id="KW-1185">Reference proteome</keyword>
<sequence>MFPPLFFVHIKLFLCIKITRISLLTGIGLVRGGLEWESEEGRKQMVKLPGKLRLQKMLQRINPKNKCARRTVYTGWKEGGDLRMVVREMGRKTKFQWRAEILMGTLEGNTEGDKKDSLFSYSLAGFFIFKGST</sequence>
<protein>
    <submittedName>
        <fullName evidence="1">Uncharacterized protein</fullName>
    </submittedName>
</protein>
<accession>A0AAV4RNN6</accession>
<evidence type="ECO:0000313" key="1">
    <source>
        <dbReference type="EMBL" id="GIY21941.1"/>
    </source>
</evidence>
<dbReference type="AlphaFoldDB" id="A0AAV4RNN6"/>
<organism evidence="1 2">
    <name type="scientific">Caerostris extrusa</name>
    <name type="common">Bark spider</name>
    <name type="synonym">Caerostris bankana</name>
    <dbReference type="NCBI Taxonomy" id="172846"/>
    <lineage>
        <taxon>Eukaryota</taxon>
        <taxon>Metazoa</taxon>
        <taxon>Ecdysozoa</taxon>
        <taxon>Arthropoda</taxon>
        <taxon>Chelicerata</taxon>
        <taxon>Arachnida</taxon>
        <taxon>Araneae</taxon>
        <taxon>Araneomorphae</taxon>
        <taxon>Entelegynae</taxon>
        <taxon>Araneoidea</taxon>
        <taxon>Araneidae</taxon>
        <taxon>Caerostris</taxon>
    </lineage>
</organism>
<dbReference type="Proteomes" id="UP001054945">
    <property type="component" value="Unassembled WGS sequence"/>
</dbReference>
<reference evidence="1 2" key="1">
    <citation type="submission" date="2021-06" db="EMBL/GenBank/DDBJ databases">
        <title>Caerostris extrusa draft genome.</title>
        <authorList>
            <person name="Kono N."/>
            <person name="Arakawa K."/>
        </authorList>
    </citation>
    <scope>NUCLEOTIDE SEQUENCE [LARGE SCALE GENOMIC DNA]</scope>
</reference>